<feature type="region of interest" description="Disordered" evidence="1">
    <location>
        <begin position="87"/>
        <end position="138"/>
    </location>
</feature>
<evidence type="ECO:0000259" key="2">
    <source>
        <dbReference type="Pfam" id="PF14365"/>
    </source>
</evidence>
<dbReference type="AlphaFoldDB" id="Q65XS6"/>
<dbReference type="PANTHER" id="PTHR31589:SF131">
    <property type="entry name" value="OS05G0169800 PROTEIN"/>
    <property type="match status" value="1"/>
</dbReference>
<accession>Q65XS6</accession>
<dbReference type="Proteomes" id="UP000000763">
    <property type="component" value="Chromosome 5"/>
</dbReference>
<feature type="region of interest" description="Disordered" evidence="1">
    <location>
        <begin position="262"/>
        <end position="302"/>
    </location>
</feature>
<dbReference type="Pfam" id="PF14365">
    <property type="entry name" value="Neprosin_AP"/>
    <property type="match status" value="1"/>
</dbReference>
<sequence>MSSTLMASCCFIISYKRPRPIIATFVPFLLLLFFFAVVVAASSSSNGTAAALHPGEELLRLERVRAQLARSPDGDVIDCVPSHLQPAFEHPRLRGQKPEEPPSARPTETTRRRRRRRRSHAHGGGGGEHREEEDDGEHGLRQAWWAAGEACPEGTIPVRRTTEADLLRASSAAAAGGRFGMKPRGVGVVGGAARRDSTSSGHEVSATSPQLQLPLPTDSDKPYCRAGVHRRYRWPCGPPGTARPRPGRAWAEACRAGTARPTHRAVPCQPTCRTHSPGTAQHASGRAGTARRHDGPSCFSSE</sequence>
<feature type="domain" description="Neprosin activation peptide" evidence="2">
    <location>
        <begin position="70"/>
        <end position="203"/>
    </location>
</feature>
<evidence type="ECO:0000313" key="3">
    <source>
        <dbReference type="EMBL" id="AAU44325.1"/>
    </source>
</evidence>
<feature type="compositionally biased region" description="Basic residues" evidence="1">
    <location>
        <begin position="111"/>
        <end position="121"/>
    </location>
</feature>
<name>Q65XS6_ORYSJ</name>
<feature type="compositionally biased region" description="Basic and acidic residues" evidence="1">
    <location>
        <begin position="89"/>
        <end position="102"/>
    </location>
</feature>
<gene>
    <name evidence="3" type="ORF">P0685E10.2</name>
</gene>
<reference evidence="4" key="2">
    <citation type="journal article" date="2008" name="Nucleic Acids Res.">
        <title>The rice annotation project database (RAP-DB): 2008 update.</title>
        <authorList>
            <consortium name="The rice annotation project (RAP)"/>
        </authorList>
    </citation>
    <scope>GENOME REANNOTATION</scope>
    <source>
        <strain evidence="4">cv. Nipponbare</strain>
    </source>
</reference>
<feature type="compositionally biased region" description="Polar residues" evidence="1">
    <location>
        <begin position="271"/>
        <end position="282"/>
    </location>
</feature>
<feature type="compositionally biased region" description="Polar residues" evidence="1">
    <location>
        <begin position="198"/>
        <end position="211"/>
    </location>
</feature>
<dbReference type="EMBL" id="AC087553">
    <property type="protein sequence ID" value="AAU44325.1"/>
    <property type="molecule type" value="Genomic_DNA"/>
</dbReference>
<evidence type="ECO:0000313" key="4">
    <source>
        <dbReference type="Proteomes" id="UP000000763"/>
    </source>
</evidence>
<proteinExistence type="predicted"/>
<dbReference type="InterPro" id="IPR053168">
    <property type="entry name" value="Glutamic_endopeptidase"/>
</dbReference>
<evidence type="ECO:0000256" key="1">
    <source>
        <dbReference type="SAM" id="MobiDB-lite"/>
    </source>
</evidence>
<dbReference type="PANTHER" id="PTHR31589">
    <property type="entry name" value="PROTEIN, PUTATIVE (DUF239)-RELATED-RELATED"/>
    <property type="match status" value="1"/>
</dbReference>
<feature type="region of interest" description="Disordered" evidence="1">
    <location>
        <begin position="187"/>
        <end position="218"/>
    </location>
</feature>
<protein>
    <recommendedName>
        <fullName evidence="2">Neprosin activation peptide domain-containing protein</fullName>
    </recommendedName>
</protein>
<organism evidence="3 4">
    <name type="scientific">Oryza sativa subsp. japonica</name>
    <name type="common">Rice</name>
    <dbReference type="NCBI Taxonomy" id="39947"/>
    <lineage>
        <taxon>Eukaryota</taxon>
        <taxon>Viridiplantae</taxon>
        <taxon>Streptophyta</taxon>
        <taxon>Embryophyta</taxon>
        <taxon>Tracheophyta</taxon>
        <taxon>Spermatophyta</taxon>
        <taxon>Magnoliopsida</taxon>
        <taxon>Liliopsida</taxon>
        <taxon>Poales</taxon>
        <taxon>Poaceae</taxon>
        <taxon>BOP clade</taxon>
        <taxon>Oryzoideae</taxon>
        <taxon>Oryzeae</taxon>
        <taxon>Oryzinae</taxon>
        <taxon>Oryza</taxon>
        <taxon>Oryza sativa</taxon>
    </lineage>
</organism>
<dbReference type="InterPro" id="IPR025521">
    <property type="entry name" value="Neprosin_propep"/>
</dbReference>
<reference evidence="4" key="1">
    <citation type="journal article" date="2005" name="Nature">
        <title>The map-based sequence of the rice genome.</title>
        <authorList>
            <consortium name="International rice genome sequencing project (IRGSP)"/>
            <person name="Matsumoto T."/>
            <person name="Wu J."/>
            <person name="Kanamori H."/>
            <person name="Katayose Y."/>
            <person name="Fujisawa M."/>
            <person name="Namiki N."/>
            <person name="Mizuno H."/>
            <person name="Yamamoto K."/>
            <person name="Antonio B.A."/>
            <person name="Baba T."/>
            <person name="Sakata K."/>
            <person name="Nagamura Y."/>
            <person name="Aoki H."/>
            <person name="Arikawa K."/>
            <person name="Arita K."/>
            <person name="Bito T."/>
            <person name="Chiden Y."/>
            <person name="Fujitsuka N."/>
            <person name="Fukunaka R."/>
            <person name="Hamada M."/>
            <person name="Harada C."/>
            <person name="Hayashi A."/>
            <person name="Hijishita S."/>
            <person name="Honda M."/>
            <person name="Hosokawa S."/>
            <person name="Ichikawa Y."/>
            <person name="Idonuma A."/>
            <person name="Iijima M."/>
            <person name="Ikeda M."/>
            <person name="Ikeno M."/>
            <person name="Ito K."/>
            <person name="Ito S."/>
            <person name="Ito T."/>
            <person name="Ito Y."/>
            <person name="Ito Y."/>
            <person name="Iwabuchi A."/>
            <person name="Kamiya K."/>
            <person name="Karasawa W."/>
            <person name="Kurita K."/>
            <person name="Katagiri S."/>
            <person name="Kikuta A."/>
            <person name="Kobayashi H."/>
            <person name="Kobayashi N."/>
            <person name="Machita K."/>
            <person name="Maehara T."/>
            <person name="Masukawa M."/>
            <person name="Mizubayashi T."/>
            <person name="Mukai Y."/>
            <person name="Nagasaki H."/>
            <person name="Nagata Y."/>
            <person name="Naito S."/>
            <person name="Nakashima M."/>
            <person name="Nakama Y."/>
            <person name="Nakamichi Y."/>
            <person name="Nakamura M."/>
            <person name="Meguro A."/>
            <person name="Negishi M."/>
            <person name="Ohta I."/>
            <person name="Ohta T."/>
            <person name="Okamoto M."/>
            <person name="Ono N."/>
            <person name="Saji S."/>
            <person name="Sakaguchi M."/>
            <person name="Sakai K."/>
            <person name="Shibata M."/>
            <person name="Shimokawa T."/>
            <person name="Song J."/>
            <person name="Takazaki Y."/>
            <person name="Terasawa K."/>
            <person name="Tsugane M."/>
            <person name="Tsuji K."/>
            <person name="Ueda S."/>
            <person name="Waki K."/>
            <person name="Yamagata H."/>
            <person name="Yamamoto M."/>
            <person name="Yamamoto S."/>
            <person name="Yamane H."/>
            <person name="Yoshiki S."/>
            <person name="Yoshihara R."/>
            <person name="Yukawa K."/>
            <person name="Zhong H."/>
            <person name="Yano M."/>
            <person name="Yuan Q."/>
            <person name="Ouyang S."/>
            <person name="Liu J."/>
            <person name="Jones K.M."/>
            <person name="Gansberger K."/>
            <person name="Moffat K."/>
            <person name="Hill J."/>
            <person name="Bera J."/>
            <person name="Fadrosh D."/>
            <person name="Jin S."/>
            <person name="Johri S."/>
            <person name="Kim M."/>
            <person name="Overton L."/>
            <person name="Reardon M."/>
            <person name="Tsitrin T."/>
            <person name="Vuong H."/>
            <person name="Weaver B."/>
            <person name="Ciecko A."/>
            <person name="Tallon L."/>
            <person name="Jackson J."/>
            <person name="Pai G."/>
            <person name="Aken S.V."/>
            <person name="Utterback T."/>
            <person name="Reidmuller S."/>
            <person name="Feldblyum T."/>
            <person name="Hsiao J."/>
            <person name="Zismann V."/>
            <person name="Iobst S."/>
            <person name="de Vazeille A.R."/>
            <person name="Buell C.R."/>
            <person name="Ying K."/>
            <person name="Li Y."/>
            <person name="Lu T."/>
            <person name="Huang Y."/>
            <person name="Zhao Q."/>
            <person name="Feng Q."/>
            <person name="Zhang L."/>
            <person name="Zhu J."/>
            <person name="Weng Q."/>
            <person name="Mu J."/>
            <person name="Lu Y."/>
            <person name="Fan D."/>
            <person name="Liu Y."/>
            <person name="Guan J."/>
            <person name="Zhang Y."/>
            <person name="Yu S."/>
            <person name="Liu X."/>
            <person name="Zhang Y."/>
            <person name="Hong G."/>
            <person name="Han B."/>
            <person name="Choisne N."/>
            <person name="Demange N."/>
            <person name="Orjeda G."/>
            <person name="Samain S."/>
            <person name="Cattolico L."/>
            <person name="Pelletier E."/>
            <person name="Couloux A."/>
            <person name="Segurens B."/>
            <person name="Wincker P."/>
            <person name="D'Hont A."/>
            <person name="Scarpelli C."/>
            <person name="Weissenbach J."/>
            <person name="Salanoubat M."/>
            <person name="Quetier F."/>
            <person name="Yu Y."/>
            <person name="Kim H.R."/>
            <person name="Rambo T."/>
            <person name="Currie J."/>
            <person name="Collura K."/>
            <person name="Luo M."/>
            <person name="Yang T."/>
            <person name="Ammiraju J.S.S."/>
            <person name="Engler F."/>
            <person name="Soderlund C."/>
            <person name="Wing R.A."/>
            <person name="Palmer L.E."/>
            <person name="de la Bastide M."/>
            <person name="Spiegel L."/>
            <person name="Nascimento L."/>
            <person name="Zutavern T."/>
            <person name="O'Shaughnessy A."/>
            <person name="Dike S."/>
            <person name="Dedhia N."/>
            <person name="Preston R."/>
            <person name="Balija V."/>
            <person name="McCombie W.R."/>
            <person name="Chow T."/>
            <person name="Chen H."/>
            <person name="Chung M."/>
            <person name="Chen C."/>
            <person name="Shaw J."/>
            <person name="Wu H."/>
            <person name="Hsiao K."/>
            <person name="Chao Y."/>
            <person name="Chu M."/>
            <person name="Cheng C."/>
            <person name="Hour A."/>
            <person name="Lee P."/>
            <person name="Lin S."/>
            <person name="Lin Y."/>
            <person name="Liou J."/>
            <person name="Liu S."/>
            <person name="Hsing Y."/>
            <person name="Raghuvanshi S."/>
            <person name="Mohanty A."/>
            <person name="Bharti A.K."/>
            <person name="Gaur A."/>
            <person name="Gupta V."/>
            <person name="Kumar D."/>
            <person name="Ravi V."/>
            <person name="Vij S."/>
            <person name="Kapur A."/>
            <person name="Khurana P."/>
            <person name="Khurana P."/>
            <person name="Khurana J.P."/>
            <person name="Tyagi A.K."/>
            <person name="Gaikwad K."/>
            <person name="Singh A."/>
            <person name="Dalal V."/>
            <person name="Srivastava S."/>
            <person name="Dixit A."/>
            <person name="Pal A.K."/>
            <person name="Ghazi I.A."/>
            <person name="Yadav M."/>
            <person name="Pandit A."/>
            <person name="Bhargava A."/>
            <person name="Sureshbabu K."/>
            <person name="Batra K."/>
            <person name="Sharma T.R."/>
            <person name="Mohapatra T."/>
            <person name="Singh N.K."/>
            <person name="Messing J."/>
            <person name="Nelson A.B."/>
            <person name="Fuks G."/>
            <person name="Kavchok S."/>
            <person name="Keizer G."/>
            <person name="Linton E."/>
            <person name="Llaca V."/>
            <person name="Song R."/>
            <person name="Tanyolac B."/>
            <person name="Young S."/>
            <person name="Ho-Il K."/>
            <person name="Hahn J.H."/>
            <person name="Sangsakoo G."/>
            <person name="Vanavichit A."/>
            <person name="de Mattos Luiz.A.T."/>
            <person name="Zimmer P.D."/>
            <person name="Malone G."/>
            <person name="Dellagostin O."/>
            <person name="de Oliveira A.C."/>
            <person name="Bevan M."/>
            <person name="Bancroft I."/>
            <person name="Minx P."/>
            <person name="Cordum H."/>
            <person name="Wilson R."/>
            <person name="Cheng Z."/>
            <person name="Jin W."/>
            <person name="Jiang J."/>
            <person name="Leong S.A."/>
            <person name="Iwama H."/>
            <person name="Gojobori T."/>
            <person name="Itoh T."/>
            <person name="Niimura Y."/>
            <person name="Fujii Y."/>
            <person name="Habara T."/>
            <person name="Sakai H."/>
            <person name="Sato Y."/>
            <person name="Wilson G."/>
            <person name="Kumar K."/>
            <person name="McCouch S."/>
            <person name="Juretic N."/>
            <person name="Hoen D."/>
            <person name="Wright S."/>
            <person name="Bruskiewich R."/>
            <person name="Bureau T."/>
            <person name="Miyao A."/>
            <person name="Hirochika H."/>
            <person name="Nishikawa T."/>
            <person name="Kadowaki K."/>
            <person name="Sugiura M."/>
            <person name="Burr B."/>
            <person name="Sasaki T."/>
        </authorList>
    </citation>
    <scope>NUCLEOTIDE SEQUENCE [LARGE SCALE GENOMIC DNA]</scope>
    <source>
        <strain evidence="4">cv. Nipponbare</strain>
    </source>
</reference>